<dbReference type="Gene3D" id="2.40.160.180">
    <property type="entry name" value="Carbohydrate-selective porin OprB"/>
    <property type="match status" value="1"/>
</dbReference>
<dbReference type="PANTHER" id="PTHR37944:SF1">
    <property type="entry name" value="PORIN B"/>
    <property type="match status" value="1"/>
</dbReference>
<evidence type="ECO:0000313" key="3">
    <source>
        <dbReference type="EMBL" id="PZM14891.1"/>
    </source>
</evidence>
<dbReference type="PANTHER" id="PTHR37944">
    <property type="entry name" value="PORIN B"/>
    <property type="match status" value="1"/>
</dbReference>
<proteinExistence type="inferred from homology"/>
<protein>
    <submittedName>
        <fullName evidence="3">Porin</fullName>
    </submittedName>
</protein>
<name>A0A2W4CRG0_9HYPH</name>
<accession>A0A2W4CRG0</accession>
<dbReference type="Proteomes" id="UP000248925">
    <property type="component" value="Unassembled WGS sequence"/>
</dbReference>
<dbReference type="InterPro" id="IPR007049">
    <property type="entry name" value="Carb-sel_porin_OprB"/>
</dbReference>
<dbReference type="AlphaFoldDB" id="A0A2W4CRG0"/>
<reference evidence="3 4" key="1">
    <citation type="journal article" date="2018" name="Sci. Rep.">
        <title>Rhizobium tumorigenes sp. nov., a novel plant tumorigenic bacterium isolated from cane gall tumors on thornless blackberry.</title>
        <authorList>
            <person name="Kuzmanovi N."/>
            <person name="Smalla K."/>
            <person name="Gronow S."/>
            <person name="PuBawska J."/>
        </authorList>
    </citation>
    <scope>NUCLEOTIDE SEQUENCE [LARGE SCALE GENOMIC DNA]</scope>
    <source>
        <strain evidence="3 4">CCBAU 85046</strain>
    </source>
</reference>
<comment type="caution">
    <text evidence="3">The sequence shown here is derived from an EMBL/GenBank/DDBJ whole genome shotgun (WGS) entry which is preliminary data.</text>
</comment>
<evidence type="ECO:0000256" key="1">
    <source>
        <dbReference type="ARBA" id="ARBA00008769"/>
    </source>
</evidence>
<dbReference type="GO" id="GO:0016020">
    <property type="term" value="C:membrane"/>
    <property type="evidence" value="ECO:0007669"/>
    <property type="project" value="InterPro"/>
</dbReference>
<comment type="similarity">
    <text evidence="1 2">Belongs to the OprB family.</text>
</comment>
<gene>
    <name evidence="3" type="ORF">CPY51_09365</name>
</gene>
<dbReference type="InterPro" id="IPR038673">
    <property type="entry name" value="OprB_sf"/>
</dbReference>
<dbReference type="GO" id="GO:0015288">
    <property type="term" value="F:porin activity"/>
    <property type="evidence" value="ECO:0007669"/>
    <property type="project" value="InterPro"/>
</dbReference>
<sequence length="421" mass="46075">MLAGFLSTAVAHAGDRVTKPVDPSSADAAPTPWLLGDWGGERTRLQEMGIDFQFGYTSEFAYNPAGGTEHTTRYTDQYAAGATFDLDRLLGLPAAQFQLTLTQRLGRNLSDDAQLGTLQQVQEVYGRGQTIRLTEFWFDQKYADGLIDWKIGRMTFGGDFASFSCDFQNLTFCGANPGNLVGNYIYNWPISQWATRVKVALDGFGYVQAGVYDANPKYLGTNDQVLPVFFSGSTGAIIPVELAWLPKFDNGALPGSYKIGGWYDTSNAEDVVSDVNGNPFALTGLPARERRGRYGAYINFQQQVTDNLSLFLNLVVADNRTATTDRQIAGGLTYTGLFSSRPKDDIGFAVGTTHVNNRVADVQALQGRPVADSEYAFELYYTYRPTAGLLFRPNIQYVVNPGGISENKDVVVLGLKTAASF</sequence>
<evidence type="ECO:0000313" key="4">
    <source>
        <dbReference type="Proteomes" id="UP000248925"/>
    </source>
</evidence>
<dbReference type="EMBL" id="PCDP01000029">
    <property type="protein sequence ID" value="PZM14891.1"/>
    <property type="molecule type" value="Genomic_DNA"/>
</dbReference>
<organism evidence="3 4">
    <name type="scientific">Rhizobium tubonense</name>
    <dbReference type="NCBI Taxonomy" id="484088"/>
    <lineage>
        <taxon>Bacteria</taxon>
        <taxon>Pseudomonadati</taxon>
        <taxon>Pseudomonadota</taxon>
        <taxon>Alphaproteobacteria</taxon>
        <taxon>Hyphomicrobiales</taxon>
        <taxon>Rhizobiaceae</taxon>
        <taxon>Rhizobium/Agrobacterium group</taxon>
        <taxon>Rhizobium</taxon>
    </lineage>
</organism>
<dbReference type="InterPro" id="IPR052932">
    <property type="entry name" value="OprB_Porin"/>
</dbReference>
<dbReference type="GO" id="GO:0008643">
    <property type="term" value="P:carbohydrate transport"/>
    <property type="evidence" value="ECO:0007669"/>
    <property type="project" value="InterPro"/>
</dbReference>
<keyword evidence="4" id="KW-1185">Reference proteome</keyword>
<evidence type="ECO:0000256" key="2">
    <source>
        <dbReference type="RuleBase" id="RU363072"/>
    </source>
</evidence>
<dbReference type="Pfam" id="PF04966">
    <property type="entry name" value="OprB"/>
    <property type="match status" value="1"/>
</dbReference>
<dbReference type="OrthoDB" id="177316at2"/>